<keyword evidence="3" id="KW-1185">Reference proteome</keyword>
<dbReference type="Proteomes" id="UP000189818">
    <property type="component" value="Unassembled WGS sequence"/>
</dbReference>
<evidence type="ECO:0000313" key="3">
    <source>
        <dbReference type="Proteomes" id="UP000189818"/>
    </source>
</evidence>
<proteinExistence type="predicted"/>
<feature type="transmembrane region" description="Helical" evidence="1">
    <location>
        <begin position="6"/>
        <end position="24"/>
    </location>
</feature>
<reference evidence="3" key="1">
    <citation type="submission" date="2017-02" db="EMBL/GenBank/DDBJ databases">
        <authorList>
            <person name="Varghese N."/>
            <person name="Submissions S."/>
        </authorList>
    </citation>
    <scope>NUCLEOTIDE SEQUENCE [LARGE SCALE GENOMIC DNA]</scope>
    <source>
        <strain evidence="3">UM2</strain>
    </source>
</reference>
<gene>
    <name evidence="2" type="ORF">SAMN06295920_101645</name>
</gene>
<name>A0A1T5A6C9_9SPHN</name>
<dbReference type="AlphaFoldDB" id="A0A1T5A6C9"/>
<keyword evidence="1" id="KW-0812">Transmembrane</keyword>
<organism evidence="2 3">
    <name type="scientific">Rhizorhabdus histidinilytica</name>
    <dbReference type="NCBI Taxonomy" id="439228"/>
    <lineage>
        <taxon>Bacteria</taxon>
        <taxon>Pseudomonadati</taxon>
        <taxon>Pseudomonadota</taxon>
        <taxon>Alphaproteobacteria</taxon>
        <taxon>Sphingomonadales</taxon>
        <taxon>Sphingomonadaceae</taxon>
        <taxon>Rhizorhabdus</taxon>
    </lineage>
</organism>
<keyword evidence="1" id="KW-0472">Membrane</keyword>
<sequence length="58" mass="6120">MSGDRIVGLIAIVAMLILVAPALARRQLPAGRLVRLALIWAVIFMAATAIVLLLGRGL</sequence>
<keyword evidence="1" id="KW-1133">Transmembrane helix</keyword>
<evidence type="ECO:0000313" key="2">
    <source>
        <dbReference type="EMBL" id="SKB30531.1"/>
    </source>
</evidence>
<dbReference type="EMBL" id="FUYM01000001">
    <property type="protein sequence ID" value="SKB30531.1"/>
    <property type="molecule type" value="Genomic_DNA"/>
</dbReference>
<dbReference type="RefSeq" id="WP_016744408.1">
    <property type="nucleotide sequence ID" value="NZ_FUYM01000001.1"/>
</dbReference>
<protein>
    <submittedName>
        <fullName evidence="2">Uncharacterized protein</fullName>
    </submittedName>
</protein>
<feature type="transmembrane region" description="Helical" evidence="1">
    <location>
        <begin position="36"/>
        <end position="55"/>
    </location>
</feature>
<evidence type="ECO:0000256" key="1">
    <source>
        <dbReference type="SAM" id="Phobius"/>
    </source>
</evidence>
<dbReference type="STRING" id="439228.SAMN06295920_101645"/>
<accession>A0A1T5A6C9</accession>